<dbReference type="GO" id="GO:0050661">
    <property type="term" value="F:NADP binding"/>
    <property type="evidence" value="ECO:0007669"/>
    <property type="project" value="UniProtKB-UniRule"/>
</dbReference>
<keyword evidence="7 20" id="KW-0256">Endoplasmic reticulum</keyword>
<evidence type="ECO:0000313" key="24">
    <source>
        <dbReference type="Proteomes" id="UP000736672"/>
    </source>
</evidence>
<evidence type="ECO:0000256" key="16">
    <source>
        <dbReference type="ARBA" id="ARBA00023136"/>
    </source>
</evidence>
<dbReference type="EC" id="1.6.2.4" evidence="20"/>
<accession>A0A9P9H9D0</accession>
<keyword evidence="6 20" id="KW-1000">Mitochondrion outer membrane</keyword>
<keyword evidence="5" id="KW-0812">Transmembrane</keyword>
<dbReference type="HAMAP" id="MF_03212">
    <property type="entry name" value="NCPR"/>
    <property type="match status" value="1"/>
</dbReference>
<evidence type="ECO:0000313" key="23">
    <source>
        <dbReference type="EMBL" id="KAH7252950.1"/>
    </source>
</evidence>
<comment type="similarity">
    <text evidence="20">Belongs to the NADPH--cytochrome P450 reductase family.</text>
</comment>
<dbReference type="EMBL" id="JAGTJS010000011">
    <property type="protein sequence ID" value="KAH7252950.1"/>
    <property type="molecule type" value="Genomic_DNA"/>
</dbReference>
<dbReference type="GO" id="GO:0005886">
    <property type="term" value="C:plasma membrane"/>
    <property type="evidence" value="ECO:0007669"/>
    <property type="project" value="UniProtKB-SubCell"/>
</dbReference>
<dbReference type="InterPro" id="IPR017938">
    <property type="entry name" value="Riboflavin_synthase-like_b-brl"/>
</dbReference>
<dbReference type="GO" id="GO:0005789">
    <property type="term" value="C:endoplasmic reticulum membrane"/>
    <property type="evidence" value="ECO:0007669"/>
    <property type="project" value="UniProtKB-SubCell"/>
</dbReference>
<dbReference type="GO" id="GO:0005829">
    <property type="term" value="C:cytosol"/>
    <property type="evidence" value="ECO:0007669"/>
    <property type="project" value="TreeGrafter"/>
</dbReference>
<dbReference type="GO" id="GO:0005741">
    <property type="term" value="C:mitochondrial outer membrane"/>
    <property type="evidence" value="ECO:0007669"/>
    <property type="project" value="UniProtKB-SubCell"/>
</dbReference>
<feature type="binding site" evidence="20">
    <location>
        <begin position="182"/>
        <end position="191"/>
    </location>
    <ligand>
        <name>FMN</name>
        <dbReference type="ChEBI" id="CHEBI:58210"/>
    </ligand>
</feature>
<dbReference type="PANTHER" id="PTHR19384">
    <property type="entry name" value="NITRIC OXIDE SYNTHASE-RELATED"/>
    <property type="match status" value="1"/>
</dbReference>
<dbReference type="PRINTS" id="PR00371">
    <property type="entry name" value="FPNCR"/>
</dbReference>
<dbReference type="FunFam" id="3.40.50.80:FF:000001">
    <property type="entry name" value="NADPH--cytochrome P450 reductase 1"/>
    <property type="match status" value="1"/>
</dbReference>
<evidence type="ECO:0000256" key="19">
    <source>
        <dbReference type="ARBA" id="ARBA00049342"/>
    </source>
</evidence>
<dbReference type="InterPro" id="IPR003097">
    <property type="entry name" value="CysJ-like_FAD-binding"/>
</dbReference>
<proteinExistence type="inferred from homology"/>
<feature type="binding site" evidence="20">
    <location>
        <begin position="141"/>
        <end position="144"/>
    </location>
    <ligand>
        <name>FMN</name>
        <dbReference type="ChEBI" id="CHEBI:58210"/>
    </ligand>
</feature>
<dbReference type="Pfam" id="PF00258">
    <property type="entry name" value="Flavodoxin_1"/>
    <property type="match status" value="1"/>
</dbReference>
<feature type="binding site" evidence="20">
    <location>
        <begin position="465"/>
        <end position="468"/>
    </location>
    <ligand>
        <name>FAD</name>
        <dbReference type="ChEBI" id="CHEBI:57692"/>
    </ligand>
</feature>
<organism evidence="23 24">
    <name type="scientific">Fusarium solani</name>
    <name type="common">Filamentous fungus</name>
    <dbReference type="NCBI Taxonomy" id="169388"/>
    <lineage>
        <taxon>Eukaryota</taxon>
        <taxon>Fungi</taxon>
        <taxon>Dikarya</taxon>
        <taxon>Ascomycota</taxon>
        <taxon>Pezizomycotina</taxon>
        <taxon>Sordariomycetes</taxon>
        <taxon>Hypocreomycetidae</taxon>
        <taxon>Hypocreales</taxon>
        <taxon>Nectriaceae</taxon>
        <taxon>Fusarium</taxon>
        <taxon>Fusarium solani species complex</taxon>
    </lineage>
</organism>
<evidence type="ECO:0000256" key="9">
    <source>
        <dbReference type="ARBA" id="ARBA00022857"/>
    </source>
</evidence>
<evidence type="ECO:0000256" key="5">
    <source>
        <dbReference type="ARBA" id="ARBA00022692"/>
    </source>
</evidence>
<dbReference type="PROSITE" id="PS51384">
    <property type="entry name" value="FAD_FR"/>
    <property type="match status" value="1"/>
</dbReference>
<feature type="binding site" evidence="20">
    <location>
        <begin position="483"/>
        <end position="485"/>
    </location>
    <ligand>
        <name>FAD</name>
        <dbReference type="ChEBI" id="CHEBI:57692"/>
    </ligand>
</feature>
<evidence type="ECO:0000256" key="1">
    <source>
        <dbReference type="ARBA" id="ARBA00022475"/>
    </source>
</evidence>
<keyword evidence="13 20" id="KW-0756">Sterol biosynthesis</keyword>
<reference evidence="23" key="1">
    <citation type="journal article" date="2021" name="Nat. Commun.">
        <title>Genetic determinants of endophytism in the Arabidopsis root mycobiome.</title>
        <authorList>
            <person name="Mesny F."/>
            <person name="Miyauchi S."/>
            <person name="Thiergart T."/>
            <person name="Pickel B."/>
            <person name="Atanasova L."/>
            <person name="Karlsson M."/>
            <person name="Huettel B."/>
            <person name="Barry K.W."/>
            <person name="Haridas S."/>
            <person name="Chen C."/>
            <person name="Bauer D."/>
            <person name="Andreopoulos W."/>
            <person name="Pangilinan J."/>
            <person name="LaButti K."/>
            <person name="Riley R."/>
            <person name="Lipzen A."/>
            <person name="Clum A."/>
            <person name="Drula E."/>
            <person name="Henrissat B."/>
            <person name="Kohler A."/>
            <person name="Grigoriev I.V."/>
            <person name="Martin F.M."/>
            <person name="Hacquard S."/>
        </authorList>
    </citation>
    <scope>NUCLEOTIDE SEQUENCE</scope>
    <source>
        <strain evidence="23">FSSC 5 MPI-SDFR-AT-0091</strain>
    </source>
</reference>
<dbReference type="PRINTS" id="PR00369">
    <property type="entry name" value="FLAVODOXIN"/>
</dbReference>
<comment type="cofactor">
    <cofactor evidence="20">
        <name>FMN</name>
        <dbReference type="ChEBI" id="CHEBI:58210"/>
    </cofactor>
    <text evidence="20">Binds 1 FMN per monomer.</text>
</comment>
<keyword evidence="16 20" id="KW-0472">Membrane</keyword>
<evidence type="ECO:0000256" key="12">
    <source>
        <dbReference type="ARBA" id="ARBA00023002"/>
    </source>
</evidence>
<keyword evidence="8 20" id="KW-0274">FAD</keyword>
<dbReference type="InterPro" id="IPR029039">
    <property type="entry name" value="Flavoprotein-like_sf"/>
</dbReference>
<sequence>MDFHTLNHALQESVSSIRLIYHTALLEPLSTIVSFLILIGTVSYLTGWKPWARSNKHNADILLTVEEENARDIITTMEKTGKNCVVFYGSQSGNAEDYATRLVQEGKSCYGLETMVADLEDYDYDNLDMFPRNSVAIFVLATYGEGEPTDNAVDFYRCITDATFSDDRSPPLGNLRYIIFGLGNSTYEHYNLMGRNVNKMLEGLGAQRIGQAGEGDDGSGTLEEAFLTWKDGMWTALASHMGLHQREAVYEPIFELVKEPALTSVSSEVYAGEPNDMHLKGVIREPFNAQNPYIASVTKSMELISGTSRNFLHLEIDIRGSSLTYQTGDHIAIWPMNATNEVDEFLRVVGQEGQKDTVVCIGPIDPTTKVPFPTPTTFDAIVRYRLEICAPVSRQFLSRLVAFAPNKAAQTELARLAQDRDYFHEKVGKMQYNLFRTLNIASGGEKWTKIPFSLLIEGLPKLQPRYYSISSSSLVQPDTISITAVVENQVIPGRADPFKGVATNYLLALKHHQDGDAKAGSLYELMGPKRRYGGLCLPIHVRSSNFRLPCDPSKPVILIGPGTGIAPMRAFIHERARLAALGQPVGRTLLFFGCRRRSEDYLYESEWEDLKKIPKFDFEVATAFSREGPSKTYVQHRLKEQASEVSRLLEEDASVYVCGDAANMAIAVRETLVQVVSEQRLIPKATAENVLKAMKASRRYQVRIDVLCVFKYNGLMNISGRCMVSSQRLPIRWLWE</sequence>
<evidence type="ECO:0000259" key="22">
    <source>
        <dbReference type="PROSITE" id="PS51384"/>
    </source>
</evidence>
<comment type="similarity">
    <text evidence="20">In the N-terminal section; belongs to the flavodoxin family.</text>
</comment>
<keyword evidence="4 20" id="KW-0288">FMN</keyword>
<dbReference type="InterPro" id="IPR001433">
    <property type="entry name" value="OxRdtase_FAD/NAD-bd"/>
</dbReference>
<dbReference type="SUPFAM" id="SSF52218">
    <property type="entry name" value="Flavoproteins"/>
    <property type="match status" value="1"/>
</dbReference>
<evidence type="ECO:0000256" key="10">
    <source>
        <dbReference type="ARBA" id="ARBA00022955"/>
    </source>
</evidence>
<comment type="caution">
    <text evidence="23">The sequence shown here is derived from an EMBL/GenBank/DDBJ whole genome shotgun (WGS) entry which is preliminary data.</text>
</comment>
<comment type="similarity">
    <text evidence="20">In the C-terminal section; belongs to the flavoprotein pyridine nucleotide cytochrome reductase family.</text>
</comment>
<evidence type="ECO:0000256" key="14">
    <source>
        <dbReference type="ARBA" id="ARBA00023098"/>
    </source>
</evidence>
<comment type="caution">
    <text evidence="20">Lacks conserved residue(s) required for the propagation of feature annotation.</text>
</comment>
<keyword evidence="12 20" id="KW-0560">Oxidoreductase</keyword>
<dbReference type="Pfam" id="PF00667">
    <property type="entry name" value="FAD_binding_1"/>
    <property type="match status" value="1"/>
</dbReference>
<keyword evidence="10 20" id="KW-0752">Steroid biosynthesis</keyword>
<name>A0A9P9H9D0_FUSSL</name>
<dbReference type="InterPro" id="IPR023173">
    <property type="entry name" value="NADPH_Cyt_P450_Rdtase_alpha"/>
</dbReference>
<feature type="binding site" evidence="20">
    <location>
        <begin position="500"/>
        <end position="503"/>
    </location>
    <ligand>
        <name>FAD</name>
        <dbReference type="ChEBI" id="CHEBI:57692"/>
    </ligand>
</feature>
<dbReference type="Pfam" id="PF00175">
    <property type="entry name" value="NAD_binding_1"/>
    <property type="match status" value="1"/>
</dbReference>
<evidence type="ECO:0000256" key="20">
    <source>
        <dbReference type="HAMAP-Rule" id="MF_03212"/>
    </source>
</evidence>
<feature type="binding site" evidence="20">
    <location>
        <begin position="625"/>
        <end position="626"/>
    </location>
    <ligand>
        <name>NADP(+)</name>
        <dbReference type="ChEBI" id="CHEBI:58349"/>
    </ligand>
</feature>
<evidence type="ECO:0000256" key="6">
    <source>
        <dbReference type="ARBA" id="ARBA00022787"/>
    </source>
</evidence>
<dbReference type="Gene3D" id="2.40.30.10">
    <property type="entry name" value="Translation factors"/>
    <property type="match status" value="1"/>
</dbReference>
<keyword evidence="15 20" id="KW-0496">Mitochondrion</keyword>
<keyword evidence="9 20" id="KW-0521">NADP</keyword>
<feature type="binding site" evidence="20">
    <location>
        <begin position="631"/>
        <end position="635"/>
    </location>
    <ligand>
        <name>NADP(+)</name>
        <dbReference type="ChEBI" id="CHEBI:58349"/>
    </ligand>
</feature>
<keyword evidence="24" id="KW-1185">Reference proteome</keyword>
<evidence type="ECO:0000256" key="4">
    <source>
        <dbReference type="ARBA" id="ARBA00022643"/>
    </source>
</evidence>
<protein>
    <recommendedName>
        <fullName evidence="20">NADPH--cytochrome P450 reductase</fullName>
        <shortName evidence="20">CPR</shortName>
        <shortName evidence="20">P450R</shortName>
        <ecNumber evidence="20">1.6.2.4</ecNumber>
    </recommendedName>
</protein>
<dbReference type="GO" id="GO:0050660">
    <property type="term" value="F:flavin adenine dinucleotide binding"/>
    <property type="evidence" value="ECO:0007669"/>
    <property type="project" value="UniProtKB-UniRule"/>
</dbReference>
<dbReference type="PIRSF" id="PIRSF000208">
    <property type="entry name" value="P450R"/>
    <property type="match status" value="1"/>
</dbReference>
<keyword evidence="18 20" id="KW-0753">Steroid metabolism</keyword>
<keyword evidence="3 20" id="KW-0285">Flavoprotein</keyword>
<comment type="catalytic activity">
    <reaction evidence="19 20">
        <text>2 oxidized [cytochrome P450] + NADPH = 2 reduced [cytochrome P450] + NADP(+) + H(+)</text>
        <dbReference type="Rhea" id="RHEA:24040"/>
        <dbReference type="Rhea" id="RHEA-COMP:14627"/>
        <dbReference type="Rhea" id="RHEA-COMP:14628"/>
        <dbReference type="ChEBI" id="CHEBI:15378"/>
        <dbReference type="ChEBI" id="CHEBI:55376"/>
        <dbReference type="ChEBI" id="CHEBI:57783"/>
        <dbReference type="ChEBI" id="CHEBI:58349"/>
        <dbReference type="ChEBI" id="CHEBI:60344"/>
        <dbReference type="EC" id="1.6.2.4"/>
    </reaction>
</comment>
<evidence type="ECO:0000256" key="2">
    <source>
        <dbReference type="ARBA" id="ARBA00022516"/>
    </source>
</evidence>
<evidence type="ECO:0000256" key="13">
    <source>
        <dbReference type="ARBA" id="ARBA00023011"/>
    </source>
</evidence>
<comment type="cofactor">
    <cofactor evidence="20">
        <name>FAD</name>
        <dbReference type="ChEBI" id="CHEBI:57692"/>
    </cofactor>
    <text evidence="20">Binds 1 FAD per monomer.</text>
</comment>
<dbReference type="Gene3D" id="1.20.990.10">
    <property type="entry name" value="NADPH-cytochrome p450 Reductase, Chain A, domain 3"/>
    <property type="match status" value="1"/>
</dbReference>
<comment type="function">
    <text evidence="20">This enzyme is required for electron transfer from NADP to cytochrome P450 in microsomes. It can also provide electron transfer to heme oxygenase and cytochrome B5. Involved in ergosterol biosynthesis.</text>
</comment>
<evidence type="ECO:0000256" key="8">
    <source>
        <dbReference type="ARBA" id="ARBA00022827"/>
    </source>
</evidence>
<dbReference type="Gene3D" id="3.40.50.80">
    <property type="entry name" value="Nucleotide-binding domain of ferredoxin-NADP reductase (FNR) module"/>
    <property type="match status" value="1"/>
</dbReference>
<dbReference type="PROSITE" id="PS50902">
    <property type="entry name" value="FLAVODOXIN_LIKE"/>
    <property type="match status" value="1"/>
</dbReference>
<dbReference type="Proteomes" id="UP000736672">
    <property type="component" value="Unassembled WGS sequence"/>
</dbReference>
<dbReference type="InterPro" id="IPR001094">
    <property type="entry name" value="Flavdoxin-like"/>
</dbReference>
<feature type="binding site" evidence="20">
    <location>
        <position position="309"/>
    </location>
    <ligand>
        <name>NADP(+)</name>
        <dbReference type="ChEBI" id="CHEBI:58349"/>
    </ligand>
</feature>
<dbReference type="AlphaFoldDB" id="A0A9P9H9D0"/>
<dbReference type="PANTHER" id="PTHR19384:SF17">
    <property type="entry name" value="NADPH--CYTOCHROME P450 REDUCTASE"/>
    <property type="match status" value="1"/>
</dbReference>
<evidence type="ECO:0000256" key="17">
    <source>
        <dbReference type="ARBA" id="ARBA00023166"/>
    </source>
</evidence>
<dbReference type="GO" id="GO:0006696">
    <property type="term" value="P:ergosterol biosynthetic process"/>
    <property type="evidence" value="ECO:0007669"/>
    <property type="project" value="UniProtKB-UniRule"/>
</dbReference>
<keyword evidence="14 20" id="KW-0443">Lipid metabolism</keyword>
<evidence type="ECO:0000256" key="18">
    <source>
        <dbReference type="ARBA" id="ARBA00023221"/>
    </source>
</evidence>
<feature type="binding site" evidence="20">
    <location>
        <position position="563"/>
    </location>
    <ligand>
        <name>NADP(+)</name>
        <dbReference type="ChEBI" id="CHEBI:58349"/>
    </ligand>
</feature>
<dbReference type="InterPro" id="IPR001709">
    <property type="entry name" value="Flavoprot_Pyr_Nucl_cyt_Rdtase"/>
</dbReference>
<keyword evidence="2 20" id="KW-0444">Lipid biosynthesis</keyword>
<evidence type="ECO:0000259" key="21">
    <source>
        <dbReference type="PROSITE" id="PS50902"/>
    </source>
</evidence>
<evidence type="ECO:0000256" key="7">
    <source>
        <dbReference type="ARBA" id="ARBA00022824"/>
    </source>
</evidence>
<feature type="domain" description="FAD-binding FR-type" evidence="22">
    <location>
        <begin position="290"/>
        <end position="538"/>
    </location>
</feature>
<dbReference type="GO" id="GO:0010181">
    <property type="term" value="F:FMN binding"/>
    <property type="evidence" value="ECO:0007669"/>
    <property type="project" value="UniProtKB-UniRule"/>
</dbReference>
<dbReference type="SUPFAM" id="SSF63380">
    <property type="entry name" value="Riboflavin synthase domain-like"/>
    <property type="match status" value="1"/>
</dbReference>
<evidence type="ECO:0000256" key="15">
    <source>
        <dbReference type="ARBA" id="ARBA00023128"/>
    </source>
</evidence>
<dbReference type="InterPro" id="IPR039261">
    <property type="entry name" value="FNR_nucleotide-bd"/>
</dbReference>
<dbReference type="OrthoDB" id="1856718at2759"/>
<feature type="binding site" evidence="20">
    <location>
        <position position="217"/>
    </location>
    <ligand>
        <name>FMN</name>
        <dbReference type="ChEBI" id="CHEBI:58210"/>
    </ligand>
</feature>
<dbReference type="InterPro" id="IPR023208">
    <property type="entry name" value="P450R"/>
</dbReference>
<dbReference type="GO" id="GO:0003958">
    <property type="term" value="F:NADPH-hemoprotein reductase activity"/>
    <property type="evidence" value="ECO:0007669"/>
    <property type="project" value="UniProtKB-UniRule"/>
</dbReference>
<evidence type="ECO:0000256" key="3">
    <source>
        <dbReference type="ARBA" id="ARBA00022630"/>
    </source>
</evidence>
<dbReference type="Gene3D" id="3.40.50.360">
    <property type="match status" value="1"/>
</dbReference>
<evidence type="ECO:0000256" key="11">
    <source>
        <dbReference type="ARBA" id="ARBA00022989"/>
    </source>
</evidence>
<gene>
    <name evidence="20" type="primary">cprA</name>
    <name evidence="23" type="ORF">B0J15DRAFT_398578</name>
</gene>
<keyword evidence="11" id="KW-1133">Transmembrane helix</keyword>
<dbReference type="InterPro" id="IPR017927">
    <property type="entry name" value="FAD-bd_FR_type"/>
</dbReference>
<dbReference type="FunFam" id="1.20.990.10:FF:000009">
    <property type="entry name" value="NADPH--cytochrome P450 reductase"/>
    <property type="match status" value="1"/>
</dbReference>
<dbReference type="FunFam" id="3.40.50.360:FF:000024">
    <property type="entry name" value="NADPH--cytochrome P450 reductase"/>
    <property type="match status" value="1"/>
</dbReference>
<keyword evidence="17 20" id="KW-1207">Sterol metabolism</keyword>
<comment type="subcellular location">
    <subcellularLocation>
        <location evidence="20">Endoplasmic reticulum membrane</location>
        <topology evidence="20">Single-pass membrane protein</topology>
        <orientation evidence="20">Cytoplasmic side</orientation>
    </subcellularLocation>
    <subcellularLocation>
        <location evidence="20">Mitochondrion outer membrane</location>
        <topology evidence="20">Single-pass membrane protein</topology>
        <orientation evidence="20">Cytoplasmic side</orientation>
    </subcellularLocation>
    <subcellularLocation>
        <location evidence="20">Cell membrane</location>
        <topology evidence="20">Single-pass membrane protein</topology>
        <orientation evidence="20">Cytoplasmic side</orientation>
    </subcellularLocation>
</comment>
<keyword evidence="1 20" id="KW-1003">Cell membrane</keyword>
<dbReference type="SUPFAM" id="SSF52343">
    <property type="entry name" value="Ferredoxin reductase-like, C-terminal NADP-linked domain"/>
    <property type="match status" value="1"/>
</dbReference>
<dbReference type="InterPro" id="IPR008254">
    <property type="entry name" value="Flavodoxin/NO_synth"/>
</dbReference>
<feature type="domain" description="Flavodoxin-like" evidence="21">
    <location>
        <begin position="84"/>
        <end position="234"/>
    </location>
</feature>